<name>A0A645JJ33_9ZZZZ</name>
<dbReference type="EMBL" id="VSSQ01133890">
    <property type="protein sequence ID" value="MPN59643.1"/>
    <property type="molecule type" value="Genomic_DNA"/>
</dbReference>
<comment type="caution">
    <text evidence="2">The sequence shown here is derived from an EMBL/GenBank/DDBJ whole genome shotgun (WGS) entry which is preliminary data.</text>
</comment>
<evidence type="ECO:0000256" key="1">
    <source>
        <dbReference type="SAM" id="MobiDB-lite"/>
    </source>
</evidence>
<reference evidence="2" key="1">
    <citation type="submission" date="2019-08" db="EMBL/GenBank/DDBJ databases">
        <authorList>
            <person name="Kucharzyk K."/>
            <person name="Murdoch R.W."/>
            <person name="Higgins S."/>
            <person name="Loffler F."/>
        </authorList>
    </citation>
    <scope>NUCLEOTIDE SEQUENCE</scope>
</reference>
<feature type="compositionally biased region" description="Basic and acidic residues" evidence="1">
    <location>
        <begin position="1"/>
        <end position="19"/>
    </location>
</feature>
<sequence length="41" mass="4686">MHSNLRIKDDATVEDRATHQPDSWSGAAEENRLMRLGIRAH</sequence>
<evidence type="ECO:0000313" key="2">
    <source>
        <dbReference type="EMBL" id="MPN59643.1"/>
    </source>
</evidence>
<organism evidence="2">
    <name type="scientific">bioreactor metagenome</name>
    <dbReference type="NCBI Taxonomy" id="1076179"/>
    <lineage>
        <taxon>unclassified sequences</taxon>
        <taxon>metagenomes</taxon>
        <taxon>ecological metagenomes</taxon>
    </lineage>
</organism>
<accession>A0A645JJ33</accession>
<protein>
    <submittedName>
        <fullName evidence="2">Uncharacterized protein</fullName>
    </submittedName>
</protein>
<proteinExistence type="predicted"/>
<dbReference type="AlphaFoldDB" id="A0A645JJ33"/>
<gene>
    <name evidence="2" type="ORF">SDC9_207364</name>
</gene>
<feature type="region of interest" description="Disordered" evidence="1">
    <location>
        <begin position="1"/>
        <end position="28"/>
    </location>
</feature>